<comment type="function">
    <text evidence="5 11">Specifically methylates the uridine in position 2552 of 23S rRNA at the 2'-O position of the ribose in the fully assembled 50S ribosomal subunit.</text>
</comment>
<feature type="binding site" evidence="11">
    <location>
        <position position="99"/>
    </location>
    <ligand>
        <name>S-adenosyl-L-methionine</name>
        <dbReference type="ChEBI" id="CHEBI:59789"/>
    </ligand>
</feature>
<feature type="binding site" evidence="11">
    <location>
        <position position="124"/>
    </location>
    <ligand>
        <name>S-adenosyl-L-methionine</name>
        <dbReference type="ChEBI" id="CHEBI:59789"/>
    </ligand>
</feature>
<evidence type="ECO:0000256" key="8">
    <source>
        <dbReference type="ARBA" id="ARBA00041995"/>
    </source>
</evidence>
<evidence type="ECO:0000256" key="6">
    <source>
        <dbReference type="ARBA" id="ARBA00038861"/>
    </source>
</evidence>
<keyword evidence="15" id="KW-1185">Reference proteome</keyword>
<protein>
    <recommendedName>
        <fullName evidence="7 11">Ribosomal RNA large subunit methyltransferase E</fullName>
        <ecNumber evidence="6 11">2.1.1.166</ecNumber>
    </recommendedName>
    <alternativeName>
        <fullName evidence="9 11">23S rRNA Um2552 methyltransferase</fullName>
    </alternativeName>
    <alternativeName>
        <fullName evidence="8 11">rRNA (uridine-2'-O-)-methyltransferase</fullName>
    </alternativeName>
</protein>
<keyword evidence="4 11" id="KW-0949">S-adenosyl-L-methionine</keyword>
<name>A0A084CP76_9GAMM</name>
<organism evidence="14 15">
    <name type="scientific">Candidatus Photodesmus blepharonis</name>
    <dbReference type="NCBI Taxonomy" id="1179155"/>
    <lineage>
        <taxon>Bacteria</taxon>
        <taxon>Pseudomonadati</taxon>
        <taxon>Pseudomonadota</taxon>
        <taxon>Gammaproteobacteria</taxon>
        <taxon>Vibrionales</taxon>
        <taxon>Vibrionaceae</taxon>
        <taxon>Candidatus Photodesmus</taxon>
    </lineage>
</organism>
<comment type="subcellular location">
    <subcellularLocation>
        <location evidence="11">Cytoplasm</location>
    </subcellularLocation>
</comment>
<evidence type="ECO:0000256" key="4">
    <source>
        <dbReference type="ARBA" id="ARBA00022691"/>
    </source>
</evidence>
<dbReference type="EC" id="2.1.1.166" evidence="6 11"/>
<dbReference type="eggNOG" id="COG0293">
    <property type="taxonomic scope" value="Bacteria"/>
</dbReference>
<evidence type="ECO:0000313" key="15">
    <source>
        <dbReference type="Proteomes" id="UP000053784"/>
    </source>
</evidence>
<evidence type="ECO:0000256" key="9">
    <source>
        <dbReference type="ARBA" id="ARBA00042745"/>
    </source>
</evidence>
<feature type="active site" description="Proton acceptor" evidence="11 12">
    <location>
        <position position="164"/>
    </location>
</feature>
<dbReference type="InterPro" id="IPR002877">
    <property type="entry name" value="RNA_MeTrfase_FtsJ_dom"/>
</dbReference>
<dbReference type="GO" id="GO:0005737">
    <property type="term" value="C:cytoplasm"/>
    <property type="evidence" value="ECO:0007669"/>
    <property type="project" value="UniProtKB-SubCell"/>
</dbReference>
<dbReference type="SUPFAM" id="SSF53335">
    <property type="entry name" value="S-adenosyl-L-methionine-dependent methyltransferases"/>
    <property type="match status" value="1"/>
</dbReference>
<evidence type="ECO:0000256" key="5">
    <source>
        <dbReference type="ARBA" id="ARBA00037569"/>
    </source>
</evidence>
<dbReference type="EMBL" id="JGVK01000006">
    <property type="protein sequence ID" value="KEY91605.1"/>
    <property type="molecule type" value="Genomic_DNA"/>
</dbReference>
<feature type="domain" description="Ribosomal RNA methyltransferase FtsJ" evidence="13">
    <location>
        <begin position="31"/>
        <end position="207"/>
    </location>
</feature>
<keyword evidence="1 11" id="KW-0698">rRNA processing</keyword>
<dbReference type="Pfam" id="PF01728">
    <property type="entry name" value="FtsJ"/>
    <property type="match status" value="1"/>
</dbReference>
<evidence type="ECO:0000256" key="2">
    <source>
        <dbReference type="ARBA" id="ARBA00022603"/>
    </source>
</evidence>
<keyword evidence="2 11" id="KW-0489">Methyltransferase</keyword>
<evidence type="ECO:0000256" key="1">
    <source>
        <dbReference type="ARBA" id="ARBA00022552"/>
    </source>
</evidence>
<evidence type="ECO:0000256" key="11">
    <source>
        <dbReference type="HAMAP-Rule" id="MF_01547"/>
    </source>
</evidence>
<feature type="binding site" evidence="11">
    <location>
        <position position="65"/>
    </location>
    <ligand>
        <name>S-adenosyl-L-methionine</name>
        <dbReference type="ChEBI" id="CHEBI:59789"/>
    </ligand>
</feature>
<sequence length="209" mass="23498">MSKPKYSSSSKRWLREHFNNRYVKEAKRKGFRSRALFKIEEIQNKDKLLKPGMTVVDLGAAPGGWSQYAVNIVGKRGKVIACDILPMDLIPGVSILQGDFLDKSVIRTLINKVQPNLVDVIMSDMAPNMTGNSSIDQACTMHLVDLALDTCRKILIPNGSFIVKVFQGKDFEQYLEDVRDTFKVVKIRKPNSSQARSREVYIVASGYKG</sequence>
<dbReference type="PIRSF" id="PIRSF005461">
    <property type="entry name" value="23S_rRNA_mtase"/>
    <property type="match status" value="1"/>
</dbReference>
<evidence type="ECO:0000256" key="10">
    <source>
        <dbReference type="ARBA" id="ARBA00048970"/>
    </source>
</evidence>
<accession>A0A084CP76</accession>
<feature type="binding site" evidence="11">
    <location>
        <position position="63"/>
    </location>
    <ligand>
        <name>S-adenosyl-L-methionine</name>
        <dbReference type="ChEBI" id="CHEBI:59789"/>
    </ligand>
</feature>
<dbReference type="CDD" id="cd02440">
    <property type="entry name" value="AdoMet_MTases"/>
    <property type="match status" value="1"/>
</dbReference>
<evidence type="ECO:0000313" key="14">
    <source>
        <dbReference type="EMBL" id="KEY91605.1"/>
    </source>
</evidence>
<evidence type="ECO:0000256" key="3">
    <source>
        <dbReference type="ARBA" id="ARBA00022679"/>
    </source>
</evidence>
<evidence type="ECO:0000256" key="7">
    <source>
        <dbReference type="ARBA" id="ARBA00041129"/>
    </source>
</evidence>
<evidence type="ECO:0000256" key="12">
    <source>
        <dbReference type="PIRSR" id="PIRSR005461-1"/>
    </source>
</evidence>
<dbReference type="RefSeq" id="WP_034413130.1">
    <property type="nucleotide sequence ID" value="NZ_JGVK01000006.1"/>
</dbReference>
<proteinExistence type="inferred from homology"/>
<dbReference type="PANTHER" id="PTHR10920">
    <property type="entry name" value="RIBOSOMAL RNA METHYLTRANSFERASE"/>
    <property type="match status" value="1"/>
</dbReference>
<reference evidence="14 15" key="1">
    <citation type="submission" date="2014-03" db="EMBL/GenBank/DDBJ databases">
        <title>Selection and divergence in the genomes of co-occurring obligate luminous symbionts with specific hosts.</title>
        <authorList>
            <person name="Hendry T.A."/>
            <person name="de Wet J.R."/>
            <person name="Dunlap P.V."/>
        </authorList>
    </citation>
    <scope>NUCLEOTIDE SEQUENCE [LARGE SCALE GENOMIC DNA]</scope>
    <source>
        <strain evidence="14 15">Ppalp.1</strain>
    </source>
</reference>
<feature type="binding site" evidence="11">
    <location>
        <position position="83"/>
    </location>
    <ligand>
        <name>S-adenosyl-L-methionine</name>
        <dbReference type="ChEBI" id="CHEBI:59789"/>
    </ligand>
</feature>
<evidence type="ECO:0000259" key="13">
    <source>
        <dbReference type="Pfam" id="PF01728"/>
    </source>
</evidence>
<gene>
    <name evidence="11 14" type="primary">rlmE</name>
    <name evidence="11" type="synonym">ftsJ</name>
    <name evidence="11" type="synonym">rrmJ</name>
    <name evidence="14" type="ORF">CF67_14002</name>
</gene>
<dbReference type="Gene3D" id="3.40.50.150">
    <property type="entry name" value="Vaccinia Virus protein VP39"/>
    <property type="match status" value="1"/>
</dbReference>
<dbReference type="InterPro" id="IPR015507">
    <property type="entry name" value="rRNA-MeTfrase_E"/>
</dbReference>
<comment type="caution">
    <text evidence="14">The sequence shown here is derived from an EMBL/GenBank/DDBJ whole genome shotgun (WGS) entry which is preliminary data.</text>
</comment>
<dbReference type="AlphaFoldDB" id="A0A084CP76"/>
<dbReference type="NCBIfam" id="NF008390">
    <property type="entry name" value="PRK11188.1"/>
    <property type="match status" value="1"/>
</dbReference>
<dbReference type="GO" id="GO:0008650">
    <property type="term" value="F:rRNA (uridine-2'-O-)-methyltransferase activity"/>
    <property type="evidence" value="ECO:0007669"/>
    <property type="project" value="UniProtKB-UniRule"/>
</dbReference>
<comment type="catalytic activity">
    <reaction evidence="10 11">
        <text>uridine(2552) in 23S rRNA + S-adenosyl-L-methionine = 2'-O-methyluridine(2552) in 23S rRNA + S-adenosyl-L-homocysteine + H(+)</text>
        <dbReference type="Rhea" id="RHEA:42720"/>
        <dbReference type="Rhea" id="RHEA-COMP:10202"/>
        <dbReference type="Rhea" id="RHEA-COMP:10203"/>
        <dbReference type="ChEBI" id="CHEBI:15378"/>
        <dbReference type="ChEBI" id="CHEBI:57856"/>
        <dbReference type="ChEBI" id="CHEBI:59789"/>
        <dbReference type="ChEBI" id="CHEBI:65315"/>
        <dbReference type="ChEBI" id="CHEBI:74478"/>
        <dbReference type="EC" id="2.1.1.166"/>
    </reaction>
</comment>
<dbReference type="OrthoDB" id="9790080at2"/>
<dbReference type="InterPro" id="IPR029063">
    <property type="entry name" value="SAM-dependent_MTases_sf"/>
</dbReference>
<comment type="similarity">
    <text evidence="11">Belongs to the class I-like SAM-binding methyltransferase superfamily. RNA methyltransferase RlmE family.</text>
</comment>
<dbReference type="InterPro" id="IPR050082">
    <property type="entry name" value="RNA_methyltr_RlmE"/>
</dbReference>
<dbReference type="Proteomes" id="UP000053784">
    <property type="component" value="Unassembled WGS sequence"/>
</dbReference>
<dbReference type="HAMAP" id="MF_01547">
    <property type="entry name" value="RNA_methyltr_E"/>
    <property type="match status" value="1"/>
</dbReference>
<dbReference type="STRING" id="1179155.CF67_14002"/>
<dbReference type="PANTHER" id="PTHR10920:SF18">
    <property type="entry name" value="RRNA METHYLTRANSFERASE 2, MITOCHONDRIAL"/>
    <property type="match status" value="1"/>
</dbReference>
<keyword evidence="11" id="KW-0963">Cytoplasm</keyword>
<keyword evidence="3 11" id="KW-0808">Transferase</keyword>
<dbReference type="FunFam" id="3.40.50.150:FF:000005">
    <property type="entry name" value="Ribosomal RNA large subunit methyltransferase E"/>
    <property type="match status" value="1"/>
</dbReference>